<gene>
    <name evidence="1" type="ORF">BD310DRAFT_923449</name>
</gene>
<protein>
    <submittedName>
        <fullName evidence="1">Uncharacterized protein</fullName>
    </submittedName>
</protein>
<dbReference type="AlphaFoldDB" id="A0A4Q9NPQ9"/>
<dbReference type="EMBL" id="ML145107">
    <property type="protein sequence ID" value="TBU60157.1"/>
    <property type="molecule type" value="Genomic_DNA"/>
</dbReference>
<organism evidence="1 2">
    <name type="scientific">Dichomitus squalens</name>
    <dbReference type="NCBI Taxonomy" id="114155"/>
    <lineage>
        <taxon>Eukaryota</taxon>
        <taxon>Fungi</taxon>
        <taxon>Dikarya</taxon>
        <taxon>Basidiomycota</taxon>
        <taxon>Agaricomycotina</taxon>
        <taxon>Agaricomycetes</taxon>
        <taxon>Polyporales</taxon>
        <taxon>Polyporaceae</taxon>
        <taxon>Dichomitus</taxon>
    </lineage>
</organism>
<accession>A0A4Q9NPQ9</accession>
<keyword evidence="2" id="KW-1185">Reference proteome</keyword>
<proteinExistence type="predicted"/>
<sequence length="87" mass="9897">MDAHGKVGCGTFCALLILSKCAGFVEYWRESLCSGITRWCKYCRQWWRLGCEEIGPSSRIRCCFCLAIKSRHVESHITLALPQRVGL</sequence>
<evidence type="ECO:0000313" key="1">
    <source>
        <dbReference type="EMBL" id="TBU60157.1"/>
    </source>
</evidence>
<dbReference type="Proteomes" id="UP000292082">
    <property type="component" value="Unassembled WGS sequence"/>
</dbReference>
<reference evidence="1 2" key="1">
    <citation type="submission" date="2019-01" db="EMBL/GenBank/DDBJ databases">
        <title>Draft genome sequences of three monokaryotic isolates of the white-rot basidiomycete fungus Dichomitus squalens.</title>
        <authorList>
            <consortium name="DOE Joint Genome Institute"/>
            <person name="Lopez S.C."/>
            <person name="Andreopoulos B."/>
            <person name="Pangilinan J."/>
            <person name="Lipzen A."/>
            <person name="Riley R."/>
            <person name="Ahrendt S."/>
            <person name="Ng V."/>
            <person name="Barry K."/>
            <person name="Daum C."/>
            <person name="Grigoriev I.V."/>
            <person name="Hilden K.S."/>
            <person name="Makela M.R."/>
            <person name="de Vries R.P."/>
        </authorList>
    </citation>
    <scope>NUCLEOTIDE SEQUENCE [LARGE SCALE GENOMIC DNA]</scope>
    <source>
        <strain evidence="1 2">CBS 464.89</strain>
    </source>
</reference>
<evidence type="ECO:0000313" key="2">
    <source>
        <dbReference type="Proteomes" id="UP000292082"/>
    </source>
</evidence>
<name>A0A4Q9NPQ9_9APHY</name>